<evidence type="ECO:0000256" key="13">
    <source>
        <dbReference type="SAM" id="MobiDB-lite"/>
    </source>
</evidence>
<feature type="region of interest" description="Disordered" evidence="13">
    <location>
        <begin position="398"/>
        <end position="432"/>
    </location>
</feature>
<evidence type="ECO:0000256" key="6">
    <source>
        <dbReference type="ARBA" id="ARBA00022691"/>
    </source>
</evidence>
<dbReference type="EC" id="2.1.1.386" evidence="11"/>
<keyword evidence="8" id="KW-0460">Magnesium</keyword>
<evidence type="ECO:0000313" key="15">
    <source>
        <dbReference type="EMBL" id="CAG8733498.1"/>
    </source>
</evidence>
<feature type="compositionally biased region" description="Acidic residues" evidence="13">
    <location>
        <begin position="345"/>
        <end position="354"/>
    </location>
</feature>
<comment type="similarity">
    <text evidence="2">Belongs to the methyltransferase superfamily. HEN1 family.</text>
</comment>
<evidence type="ECO:0000256" key="10">
    <source>
        <dbReference type="ARBA" id="ARBA00023158"/>
    </source>
</evidence>
<dbReference type="SUPFAM" id="SSF53335">
    <property type="entry name" value="S-adenosyl-L-methionine-dependent methyltransferases"/>
    <property type="match status" value="1"/>
</dbReference>
<gene>
    <name evidence="15" type="ORF">AMORRO_LOCUS14198</name>
</gene>
<evidence type="ECO:0000256" key="4">
    <source>
        <dbReference type="ARBA" id="ARBA00022603"/>
    </source>
</evidence>
<dbReference type="InterPro" id="IPR026610">
    <property type="entry name" value="Hen1"/>
</dbReference>
<dbReference type="InterPro" id="IPR041698">
    <property type="entry name" value="Methyltransf_25"/>
</dbReference>
<feature type="non-terminal residue" evidence="15">
    <location>
        <position position="1"/>
    </location>
</feature>
<keyword evidence="4" id="KW-0489">Methyltransferase</keyword>
<evidence type="ECO:0000256" key="1">
    <source>
        <dbReference type="ARBA" id="ARBA00001946"/>
    </source>
</evidence>
<keyword evidence="16" id="KW-1185">Reference proteome</keyword>
<name>A0A9N9NIF6_9GLOM</name>
<dbReference type="PANTHER" id="PTHR21404:SF3">
    <property type="entry name" value="SMALL RNA 2'-O-METHYLTRANSFERASE"/>
    <property type="match status" value="1"/>
</dbReference>
<feature type="compositionally biased region" description="Low complexity" evidence="13">
    <location>
        <begin position="398"/>
        <end position="407"/>
    </location>
</feature>
<organism evidence="15 16">
    <name type="scientific">Acaulospora morrowiae</name>
    <dbReference type="NCBI Taxonomy" id="94023"/>
    <lineage>
        <taxon>Eukaryota</taxon>
        <taxon>Fungi</taxon>
        <taxon>Fungi incertae sedis</taxon>
        <taxon>Mucoromycota</taxon>
        <taxon>Glomeromycotina</taxon>
        <taxon>Glomeromycetes</taxon>
        <taxon>Diversisporales</taxon>
        <taxon>Acaulosporaceae</taxon>
        <taxon>Acaulospora</taxon>
    </lineage>
</organism>
<dbReference type="AlphaFoldDB" id="A0A9N9NIF6"/>
<keyword evidence="9" id="KW-0694">RNA-binding</keyword>
<dbReference type="Pfam" id="PF13649">
    <property type="entry name" value="Methyltransf_25"/>
    <property type="match status" value="1"/>
</dbReference>
<accession>A0A9N9NIF6</accession>
<evidence type="ECO:0000259" key="14">
    <source>
        <dbReference type="Pfam" id="PF13649"/>
    </source>
</evidence>
<dbReference type="InterPro" id="IPR029063">
    <property type="entry name" value="SAM-dependent_MTases_sf"/>
</dbReference>
<dbReference type="GO" id="GO:0005634">
    <property type="term" value="C:nucleus"/>
    <property type="evidence" value="ECO:0007669"/>
    <property type="project" value="TreeGrafter"/>
</dbReference>
<proteinExistence type="inferred from homology"/>
<dbReference type="GO" id="GO:0046872">
    <property type="term" value="F:metal ion binding"/>
    <property type="evidence" value="ECO:0007669"/>
    <property type="project" value="UniProtKB-KW"/>
</dbReference>
<dbReference type="OrthoDB" id="2154311at2759"/>
<dbReference type="Proteomes" id="UP000789342">
    <property type="component" value="Unassembled WGS sequence"/>
</dbReference>
<dbReference type="GO" id="GO:0030422">
    <property type="term" value="P:siRNA processing"/>
    <property type="evidence" value="ECO:0007669"/>
    <property type="project" value="TreeGrafter"/>
</dbReference>
<evidence type="ECO:0000256" key="8">
    <source>
        <dbReference type="ARBA" id="ARBA00022842"/>
    </source>
</evidence>
<sequence length="432" mass="49789">RTLVNEVLRNSKVTSVHISVLVKAFSLVGVFDYGCGEGLLLSFLIQPYEDYPITRLAGVDISQEIMEIAAKRCQPRDHEKEYLRLSPLTVDLYQGSIDVADERLFGFEAIVCMEVIEHVYPPVLDKFFDIVLGTYKPKVLIVTTPNVEFNVYFPQLKYGTPEATLRIDDHKFEWSRKEFQEWGNAGSLKYNYSVEYTGVGKLKDSDPAVGFATQIAIFRDLQPEAKPIKTKFGSYEHVEKIIFPFYDEPDKNIAEILDVIHYYMQYLCNPVISYDETKRSHFRIDDLWSIHQIRLLCKSRDRLREVIGSSTEFTLINEEEMVAHREYKLDSSEEDKDESYTNNEIFEDDPGWPTDEFDSNEKWNDGWGDENCNNGWGNENCNNGWGNENCNNGWGEENCNNGWGEENYSNEKGQYSSESHKGGASAEEQTGW</sequence>
<reference evidence="15" key="1">
    <citation type="submission" date="2021-06" db="EMBL/GenBank/DDBJ databases">
        <authorList>
            <person name="Kallberg Y."/>
            <person name="Tangrot J."/>
            <person name="Rosling A."/>
        </authorList>
    </citation>
    <scope>NUCLEOTIDE SEQUENCE</scope>
    <source>
        <strain evidence="15">CL551</strain>
    </source>
</reference>
<dbReference type="PANTHER" id="PTHR21404">
    <property type="entry name" value="HEN1"/>
    <property type="match status" value="1"/>
</dbReference>
<protein>
    <recommendedName>
        <fullName evidence="3">Small RNA 2'-O-methyltransferase</fullName>
        <ecNumber evidence="11">2.1.1.386</ecNumber>
    </recommendedName>
</protein>
<evidence type="ECO:0000256" key="3">
    <source>
        <dbReference type="ARBA" id="ARBA00021330"/>
    </source>
</evidence>
<keyword evidence="6" id="KW-0949">S-adenosyl-L-methionine</keyword>
<keyword evidence="7" id="KW-0479">Metal-binding</keyword>
<feature type="domain" description="Methyltransferase" evidence="14">
    <location>
        <begin position="30"/>
        <end position="137"/>
    </location>
</feature>
<keyword evidence="10" id="KW-0943">RNA-mediated gene silencing</keyword>
<keyword evidence="5" id="KW-0808">Transferase</keyword>
<evidence type="ECO:0000256" key="11">
    <source>
        <dbReference type="ARBA" id="ARBA00035025"/>
    </source>
</evidence>
<dbReference type="GO" id="GO:0005737">
    <property type="term" value="C:cytoplasm"/>
    <property type="evidence" value="ECO:0007669"/>
    <property type="project" value="TreeGrafter"/>
</dbReference>
<comment type="cofactor">
    <cofactor evidence="1">
        <name>Mg(2+)</name>
        <dbReference type="ChEBI" id="CHEBI:18420"/>
    </cofactor>
</comment>
<comment type="caution">
    <text evidence="15">The sequence shown here is derived from an EMBL/GenBank/DDBJ whole genome shotgun (WGS) entry which is preliminary data.</text>
</comment>
<dbReference type="GO" id="GO:0001510">
    <property type="term" value="P:RNA methylation"/>
    <property type="evidence" value="ECO:0007669"/>
    <property type="project" value="InterPro"/>
</dbReference>
<dbReference type="CDD" id="cd02440">
    <property type="entry name" value="AdoMet_MTases"/>
    <property type="match status" value="1"/>
</dbReference>
<evidence type="ECO:0000256" key="7">
    <source>
        <dbReference type="ARBA" id="ARBA00022723"/>
    </source>
</evidence>
<evidence type="ECO:0000256" key="12">
    <source>
        <dbReference type="ARBA" id="ARBA00048418"/>
    </source>
</evidence>
<dbReference type="Gene3D" id="3.40.50.150">
    <property type="entry name" value="Vaccinia Virus protein VP39"/>
    <property type="match status" value="1"/>
</dbReference>
<evidence type="ECO:0000256" key="9">
    <source>
        <dbReference type="ARBA" id="ARBA00022884"/>
    </source>
</evidence>
<evidence type="ECO:0000256" key="5">
    <source>
        <dbReference type="ARBA" id="ARBA00022679"/>
    </source>
</evidence>
<feature type="region of interest" description="Disordered" evidence="13">
    <location>
        <begin position="329"/>
        <end position="354"/>
    </location>
</feature>
<comment type="catalytic activity">
    <reaction evidence="12">
        <text>small RNA 3'-end nucleotide + S-adenosyl-L-methionine = small RNA 3'-end 2'-O-methylnucleotide + S-adenosyl-L-homocysteine + H(+)</text>
        <dbReference type="Rhea" id="RHEA:37887"/>
        <dbReference type="Rhea" id="RHEA-COMP:10415"/>
        <dbReference type="Rhea" id="RHEA-COMP:10416"/>
        <dbReference type="ChEBI" id="CHEBI:15378"/>
        <dbReference type="ChEBI" id="CHEBI:57856"/>
        <dbReference type="ChEBI" id="CHEBI:59789"/>
        <dbReference type="ChEBI" id="CHEBI:74896"/>
        <dbReference type="ChEBI" id="CHEBI:74898"/>
        <dbReference type="EC" id="2.1.1.386"/>
    </reaction>
</comment>
<dbReference type="GO" id="GO:0003723">
    <property type="term" value="F:RNA binding"/>
    <property type="evidence" value="ECO:0007669"/>
    <property type="project" value="UniProtKB-KW"/>
</dbReference>
<evidence type="ECO:0000256" key="2">
    <source>
        <dbReference type="ARBA" id="ARBA00009026"/>
    </source>
</evidence>
<dbReference type="EMBL" id="CAJVPV010027197">
    <property type="protein sequence ID" value="CAG8733498.1"/>
    <property type="molecule type" value="Genomic_DNA"/>
</dbReference>
<evidence type="ECO:0000313" key="16">
    <source>
        <dbReference type="Proteomes" id="UP000789342"/>
    </source>
</evidence>
<dbReference type="GO" id="GO:0090486">
    <property type="term" value="F:small RNA 2'-O-methyltransferase activity"/>
    <property type="evidence" value="ECO:0007669"/>
    <property type="project" value="UniProtKB-EC"/>
</dbReference>